<dbReference type="EMBL" id="BAAAYR010000001">
    <property type="protein sequence ID" value="GAA3554738.1"/>
    <property type="molecule type" value="Genomic_DNA"/>
</dbReference>
<dbReference type="PANTHER" id="PTHR37822:SF2">
    <property type="entry name" value="SPORE PHOTOPRODUCT LYASE"/>
    <property type="match status" value="1"/>
</dbReference>
<name>A0ABP6WRW9_9ACTN</name>
<dbReference type="InterPro" id="IPR049539">
    <property type="entry name" value="SPL"/>
</dbReference>
<sequence length="395" mass="42432">MRRGPILLLPLPRLTLTTLLPLTDVSATAPDPVRTSRPRRWLPRRVLVMKAAVDLPHTAEVLRRATAAGVEEIDVVGRVSAPKGASERETYAWAKSTLALVVAPPSARKPQPIPPSADWRIDLARGCPAHCQYCYLAGSLSGPPVTRVFANLDEVLAPIGELAGQGTVTSGTAARGHEGTTFELSCYTDPLGIEHVTGSLAAAVQRVGTGAYGDGVSLRFTTKFDDVEELAGLDHGGRTRARFSVNAAEVAARFDGGTAPMPGRLQALATLAAAGYPVGLTVAPVMPVEGWRDAYGQLLDDVRASLAPVAAADGHPVDLTVEVITHRFTPGSRDVLLSWYPKTRLEMDESARSQKRSKFGGVKYVYPRDTMRELRSWFETEVPARLPGTPLLYLT</sequence>
<dbReference type="Pfam" id="PF20903">
    <property type="entry name" value="SPL"/>
    <property type="match status" value="1"/>
</dbReference>
<evidence type="ECO:0000313" key="1">
    <source>
        <dbReference type="EMBL" id="GAA3554738.1"/>
    </source>
</evidence>
<keyword evidence="2" id="KW-1185">Reference proteome</keyword>
<organism evidence="1 2">
    <name type="scientific">Microlunatus spumicola</name>
    <dbReference type="NCBI Taxonomy" id="81499"/>
    <lineage>
        <taxon>Bacteria</taxon>
        <taxon>Bacillati</taxon>
        <taxon>Actinomycetota</taxon>
        <taxon>Actinomycetes</taxon>
        <taxon>Propionibacteriales</taxon>
        <taxon>Propionibacteriaceae</taxon>
        <taxon>Microlunatus</taxon>
    </lineage>
</organism>
<dbReference type="InterPro" id="IPR007197">
    <property type="entry name" value="rSAM"/>
</dbReference>
<keyword evidence="1" id="KW-0456">Lyase</keyword>
<dbReference type="Proteomes" id="UP001500767">
    <property type="component" value="Unassembled WGS sequence"/>
</dbReference>
<dbReference type="Gene3D" id="3.80.30.30">
    <property type="match status" value="1"/>
</dbReference>
<dbReference type="RefSeq" id="WP_344741090.1">
    <property type="nucleotide sequence ID" value="NZ_BAAAYR010000001.1"/>
</dbReference>
<dbReference type="Gene3D" id="3.40.50.12110">
    <property type="match status" value="1"/>
</dbReference>
<dbReference type="GO" id="GO:0016829">
    <property type="term" value="F:lyase activity"/>
    <property type="evidence" value="ECO:0007669"/>
    <property type="project" value="UniProtKB-KW"/>
</dbReference>
<evidence type="ECO:0000313" key="2">
    <source>
        <dbReference type="Proteomes" id="UP001500767"/>
    </source>
</evidence>
<gene>
    <name evidence="1" type="primary">splB</name>
    <name evidence="1" type="ORF">GCM10022197_07330</name>
</gene>
<comment type="caution">
    <text evidence="1">The sequence shown here is derived from an EMBL/GenBank/DDBJ whole genome shotgun (WGS) entry which is preliminary data.</text>
</comment>
<proteinExistence type="predicted"/>
<protein>
    <submittedName>
        <fullName evidence="1">Spore photoproduct lyase</fullName>
    </submittedName>
</protein>
<reference evidence="2" key="1">
    <citation type="journal article" date="2019" name="Int. J. Syst. Evol. Microbiol.">
        <title>The Global Catalogue of Microorganisms (GCM) 10K type strain sequencing project: providing services to taxonomists for standard genome sequencing and annotation.</title>
        <authorList>
            <consortium name="The Broad Institute Genomics Platform"/>
            <consortium name="The Broad Institute Genome Sequencing Center for Infectious Disease"/>
            <person name="Wu L."/>
            <person name="Ma J."/>
        </authorList>
    </citation>
    <scope>NUCLEOTIDE SEQUENCE [LARGE SCALE GENOMIC DNA]</scope>
    <source>
        <strain evidence="2">JCM 16540</strain>
    </source>
</reference>
<accession>A0ABP6WRW9</accession>
<dbReference type="SFLD" id="SFLDS00029">
    <property type="entry name" value="Radical_SAM"/>
    <property type="match status" value="1"/>
</dbReference>
<dbReference type="PANTHER" id="PTHR37822">
    <property type="entry name" value="SPORE PHOTOPRODUCT LYASE-RELATED"/>
    <property type="match status" value="1"/>
</dbReference>